<dbReference type="PANTHER" id="PTHR34436">
    <property type="entry name" value="CENTROMERE PROTEIN M"/>
    <property type="match status" value="1"/>
</dbReference>
<sequence length="192" mass="21164">MQCSGLAPCHLLSRLPLAKVVTRQSYLLAVEVSLDGTSSALPLFSPEESSPQEHRGNSHLARSLPLPSNMNRPRIDLIMFVVNLHSKYSLRNVEESLRHVDATFFLGKVGFLATGAGRESHCSVHRSTVVRLARTYRSPLLFCDPEVDGFRVPVAQRLVRMLQICAGHVPGVSALNLLSLLRSSENPTLEDL</sequence>
<organism evidence="8 9">
    <name type="scientific">Mustela putorius furo</name>
    <name type="common">European domestic ferret</name>
    <name type="synonym">Mustela furo</name>
    <dbReference type="NCBI Taxonomy" id="9669"/>
    <lineage>
        <taxon>Eukaryota</taxon>
        <taxon>Metazoa</taxon>
        <taxon>Chordata</taxon>
        <taxon>Craniata</taxon>
        <taxon>Vertebrata</taxon>
        <taxon>Euteleostomi</taxon>
        <taxon>Mammalia</taxon>
        <taxon>Eutheria</taxon>
        <taxon>Laurasiatheria</taxon>
        <taxon>Carnivora</taxon>
        <taxon>Caniformia</taxon>
        <taxon>Musteloidea</taxon>
        <taxon>Mustelidae</taxon>
        <taxon>Mustelinae</taxon>
        <taxon>Mustela</taxon>
    </lineage>
</organism>
<proteinExistence type="predicted"/>
<evidence type="ECO:0000256" key="5">
    <source>
        <dbReference type="ARBA" id="ARBA00023242"/>
    </source>
</evidence>
<gene>
    <name evidence="9" type="primary">CENPM</name>
</gene>
<keyword evidence="8" id="KW-1185">Reference proteome</keyword>
<dbReference type="PANTHER" id="PTHR34436:SF1">
    <property type="entry name" value="CENTROMERE PROTEIN M"/>
    <property type="match status" value="1"/>
</dbReference>
<dbReference type="GO" id="GO:0005634">
    <property type="term" value="C:nucleus"/>
    <property type="evidence" value="ECO:0007669"/>
    <property type="project" value="UniProtKB-SubCell"/>
</dbReference>
<evidence type="ECO:0000313" key="8">
    <source>
        <dbReference type="Proteomes" id="UP000000715"/>
    </source>
</evidence>
<reference evidence="9" key="1">
    <citation type="submission" date="2025-08" db="UniProtKB">
        <authorList>
            <consortium name="RefSeq"/>
        </authorList>
    </citation>
    <scope>IDENTIFICATION</scope>
    <source>
        <tissue evidence="9">Brain</tissue>
    </source>
</reference>
<comment type="subcellular location">
    <subcellularLocation>
        <location evidence="2">Chromosome</location>
        <location evidence="2">Centromere</location>
    </subcellularLocation>
    <subcellularLocation>
        <location evidence="1">Nucleus</location>
    </subcellularLocation>
</comment>
<evidence type="ECO:0000256" key="2">
    <source>
        <dbReference type="ARBA" id="ARBA00004584"/>
    </source>
</evidence>
<dbReference type="Gene3D" id="3.40.50.300">
    <property type="entry name" value="P-loop containing nucleotide triphosphate hydrolases"/>
    <property type="match status" value="1"/>
</dbReference>
<keyword evidence="5" id="KW-0539">Nucleus</keyword>
<dbReference type="AlphaFoldDB" id="A0A8U0N7W8"/>
<dbReference type="CTD" id="79019"/>
<evidence type="ECO:0000256" key="6">
    <source>
        <dbReference type="ARBA" id="ARBA00023328"/>
    </source>
</evidence>
<accession>A0A8U0N7W8</accession>
<dbReference type="KEGG" id="mpuf:101675073"/>
<dbReference type="InterPro" id="IPR027417">
    <property type="entry name" value="P-loop_NTPase"/>
</dbReference>
<evidence type="ECO:0000256" key="3">
    <source>
        <dbReference type="ARBA" id="ARBA00016382"/>
    </source>
</evidence>
<dbReference type="Proteomes" id="UP000000715">
    <property type="component" value="Unplaced"/>
</dbReference>
<dbReference type="Pfam" id="PF11111">
    <property type="entry name" value="CENP-M"/>
    <property type="match status" value="1"/>
</dbReference>
<keyword evidence="4" id="KW-0158">Chromosome</keyword>
<dbReference type="RefSeq" id="XP_004771275.1">
    <property type="nucleotide sequence ID" value="XM_004771218.3"/>
</dbReference>
<protein>
    <recommendedName>
        <fullName evidence="3">Centromere protein M</fullName>
    </recommendedName>
</protein>
<dbReference type="GeneID" id="101675073"/>
<dbReference type="OrthoDB" id="2386686at2759"/>
<feature type="region of interest" description="Disordered" evidence="7">
    <location>
        <begin position="43"/>
        <end position="65"/>
    </location>
</feature>
<keyword evidence="6" id="KW-0137">Centromere</keyword>
<evidence type="ECO:0000256" key="4">
    <source>
        <dbReference type="ARBA" id="ARBA00022454"/>
    </source>
</evidence>
<evidence type="ECO:0000256" key="1">
    <source>
        <dbReference type="ARBA" id="ARBA00004123"/>
    </source>
</evidence>
<evidence type="ECO:0000313" key="9">
    <source>
        <dbReference type="RefSeq" id="XP_004771275.1"/>
    </source>
</evidence>
<evidence type="ECO:0000256" key="7">
    <source>
        <dbReference type="SAM" id="MobiDB-lite"/>
    </source>
</evidence>
<dbReference type="GO" id="GO:0000775">
    <property type="term" value="C:chromosome, centromeric region"/>
    <property type="evidence" value="ECO:0007669"/>
    <property type="project" value="UniProtKB-SubCell"/>
</dbReference>
<dbReference type="InterPro" id="IPR020987">
    <property type="entry name" value="Centromere_Cenp-M"/>
</dbReference>
<name>A0A8U0N7W8_MUSPF</name>